<name>A0A1I4M4C9_9PROT</name>
<keyword evidence="3 10" id="KW-0813">Transport</keyword>
<evidence type="ECO:0000256" key="3">
    <source>
        <dbReference type="ARBA" id="ARBA00022448"/>
    </source>
</evidence>
<reference evidence="16" key="1">
    <citation type="submission" date="2016-10" db="EMBL/GenBank/DDBJ databases">
        <authorList>
            <person name="Varghese N."/>
            <person name="Submissions S."/>
        </authorList>
    </citation>
    <scope>NUCLEOTIDE SEQUENCE [LARGE SCALE GENOMIC DNA]</scope>
    <source>
        <strain evidence="16">Nm44</strain>
    </source>
</reference>
<proteinExistence type="inferred from homology"/>
<dbReference type="AlphaFoldDB" id="A0A1I4M4C9"/>
<evidence type="ECO:0000256" key="6">
    <source>
        <dbReference type="ARBA" id="ARBA00023077"/>
    </source>
</evidence>
<dbReference type="Pfam" id="PF07715">
    <property type="entry name" value="Plug"/>
    <property type="match status" value="1"/>
</dbReference>
<organism evidence="15 16">
    <name type="scientific">Nitrosomonas communis</name>
    <dbReference type="NCBI Taxonomy" id="44574"/>
    <lineage>
        <taxon>Bacteria</taxon>
        <taxon>Pseudomonadati</taxon>
        <taxon>Pseudomonadota</taxon>
        <taxon>Betaproteobacteria</taxon>
        <taxon>Nitrosomonadales</taxon>
        <taxon>Nitrosomonadaceae</taxon>
        <taxon>Nitrosomonas</taxon>
    </lineage>
</organism>
<dbReference type="Gene3D" id="2.170.130.10">
    <property type="entry name" value="TonB-dependent receptor, plug domain"/>
    <property type="match status" value="1"/>
</dbReference>
<comment type="subcellular location">
    <subcellularLocation>
        <location evidence="1 10">Cell outer membrane</location>
        <topology evidence="1 10">Multi-pass membrane protein</topology>
    </subcellularLocation>
</comment>
<dbReference type="PANTHER" id="PTHR40980">
    <property type="entry name" value="PLUG DOMAIN-CONTAINING PROTEIN"/>
    <property type="match status" value="1"/>
</dbReference>
<feature type="domain" description="TonB-dependent receptor plug" evidence="14">
    <location>
        <begin position="290"/>
        <end position="388"/>
    </location>
</feature>
<keyword evidence="8 15" id="KW-0675">Receptor</keyword>
<dbReference type="InterPro" id="IPR037066">
    <property type="entry name" value="Plug_dom_sf"/>
</dbReference>
<comment type="similarity">
    <text evidence="2 10 11">Belongs to the TonB-dependent receptor family.</text>
</comment>
<keyword evidence="6 11" id="KW-0798">TonB box</keyword>
<evidence type="ECO:0000256" key="7">
    <source>
        <dbReference type="ARBA" id="ARBA00023136"/>
    </source>
</evidence>
<evidence type="ECO:0000259" key="13">
    <source>
        <dbReference type="Pfam" id="PF00593"/>
    </source>
</evidence>
<keyword evidence="7 10" id="KW-0472">Membrane</keyword>
<accession>A0A1I4M4C9</accession>
<dbReference type="InterPro" id="IPR008969">
    <property type="entry name" value="CarboxyPept-like_regulatory"/>
</dbReference>
<evidence type="ECO:0000256" key="8">
    <source>
        <dbReference type="ARBA" id="ARBA00023170"/>
    </source>
</evidence>
<evidence type="ECO:0000256" key="12">
    <source>
        <dbReference type="SAM" id="Phobius"/>
    </source>
</evidence>
<dbReference type="GO" id="GO:0009279">
    <property type="term" value="C:cell outer membrane"/>
    <property type="evidence" value="ECO:0007669"/>
    <property type="project" value="UniProtKB-SubCell"/>
</dbReference>
<keyword evidence="16" id="KW-1185">Reference proteome</keyword>
<feature type="transmembrane region" description="Helical" evidence="12">
    <location>
        <begin position="31"/>
        <end position="49"/>
    </location>
</feature>
<dbReference type="Pfam" id="PF13620">
    <property type="entry name" value="CarboxypepD_reg"/>
    <property type="match status" value="1"/>
</dbReference>
<sequence>MLFGCCVKQTDFHHEYFSKNKDYKNKMKKSFLYLVILFTAIFFSSFAWGKTEKAEFSIHLFQNGLPIADAELTISSMVYERTDAQLIEATPSLLTWRVEDQPFLKTNANGSIAAKLPAGKYHFKLKTSDQTFTFDLPLRTAENVQILVTFYSDGREPLLNIESSVAGTIAGSEAPGEKPPVEGDGVMTVKVLSVETNKPIKDVQIFVSGLRQQLRTDEQGRLEASIPVGTYSVSLLHPAYSSQTQDEIKITKDQTTELSFNLTPAGVELAEYVVLEPFLAGTLTSVIEEQRTSTQVTTVLGAEQFSRSGDSDVASALRRASGLTLVGGQFIFIRGLGERFSSTLVNGAAIPSPDATRRVVPLDLFPTNFLESVQVQKSYSADRPGEFAGGTLEMRTRGIPDEFFFNLSAQTGFNDRTTFDKGLSYKGGDTDFLSFDDGARGLPNSIAEATKDGSTIQPQTTFNPNGFTSQQVETFGEDLSNVWDVSEKNKGPDRELQTAMGDVFNLGNFRVGYIAAGGWSQQFRNLHEINREFTPRADASDGSLRLARDFDVRRTLEEVQLNGYLAADIEYKDKHRIFSRTMFLRQSVDEARIDQGFTDAETTDVRRTKLKFFSNQLLMQQVGGEHRLDWLKDLSLNWLYTNATAKRDEPNTRDYRYDQLPDGSFAFSRRADSNQSMFSDLTDKDQSWRVDGKLPLEFSPNYKVNLNSGFIHQDKSRDSSIQRFTFFPVGPDGRNPAVLGQSSLESILQPRFIGPNGFQLRDTTRPTDSYNATQKLFSYYGKLDLTMHERFNVTGGVRWEDNNQFVETFQNVANTNQSVTSRLKRVDALPSVTTTWFITDKQQLRAGFSQTISRPDFRELSPAPFTDLNTNTETIGNPNLQQTDVTNYDVRWEYYLSPSENLMASFFWKDLTKPIELVSLAGTAGLQTFQNADKATVFGFELELLKQLGFLHPLLNNFYAGANYTWSDSTVKLNAENLQAQTTNNRPLQGHSKHIFNFQIGYENPGWKTQATLLYNIASERIVAAGLLGAPDKYEQPFHQLDFVFNQAVNKWLSMRMTAQNLLDDDVRVLQGDEISRQFRRGRQFNVGVRINF</sequence>
<dbReference type="PANTHER" id="PTHR40980:SF5">
    <property type="entry name" value="TONB-DEPENDENT RECEPTOR"/>
    <property type="match status" value="1"/>
</dbReference>
<dbReference type="InterPro" id="IPR012910">
    <property type="entry name" value="Plug_dom"/>
</dbReference>
<dbReference type="EMBL" id="FOUB01000008">
    <property type="protein sequence ID" value="SFL97966.1"/>
    <property type="molecule type" value="Genomic_DNA"/>
</dbReference>
<dbReference type="InterPro" id="IPR036942">
    <property type="entry name" value="Beta-barrel_TonB_sf"/>
</dbReference>
<evidence type="ECO:0000256" key="5">
    <source>
        <dbReference type="ARBA" id="ARBA00022692"/>
    </source>
</evidence>
<dbReference type="SUPFAM" id="SSF56935">
    <property type="entry name" value="Porins"/>
    <property type="match status" value="1"/>
</dbReference>
<dbReference type="SUPFAM" id="SSF49464">
    <property type="entry name" value="Carboxypeptidase regulatory domain-like"/>
    <property type="match status" value="1"/>
</dbReference>
<dbReference type="InterPro" id="IPR039426">
    <property type="entry name" value="TonB-dep_rcpt-like"/>
</dbReference>
<evidence type="ECO:0000256" key="10">
    <source>
        <dbReference type="PROSITE-ProRule" id="PRU01360"/>
    </source>
</evidence>
<keyword evidence="4 10" id="KW-1134">Transmembrane beta strand</keyword>
<dbReference type="STRING" id="44574.AAW31_04050"/>
<dbReference type="Gene3D" id="2.60.40.1120">
    <property type="entry name" value="Carboxypeptidase-like, regulatory domain"/>
    <property type="match status" value="1"/>
</dbReference>
<keyword evidence="9 10" id="KW-0998">Cell outer membrane</keyword>
<evidence type="ECO:0000256" key="9">
    <source>
        <dbReference type="ARBA" id="ARBA00023237"/>
    </source>
</evidence>
<evidence type="ECO:0000256" key="1">
    <source>
        <dbReference type="ARBA" id="ARBA00004571"/>
    </source>
</evidence>
<keyword evidence="12" id="KW-1133">Transmembrane helix</keyword>
<dbReference type="PROSITE" id="PS52016">
    <property type="entry name" value="TONB_DEPENDENT_REC_3"/>
    <property type="match status" value="1"/>
</dbReference>
<keyword evidence="5 10" id="KW-0812">Transmembrane</keyword>
<dbReference type="Pfam" id="PF00593">
    <property type="entry name" value="TonB_dep_Rec_b-barrel"/>
    <property type="match status" value="1"/>
</dbReference>
<evidence type="ECO:0000313" key="16">
    <source>
        <dbReference type="Proteomes" id="UP000183287"/>
    </source>
</evidence>
<evidence type="ECO:0000256" key="11">
    <source>
        <dbReference type="RuleBase" id="RU003357"/>
    </source>
</evidence>
<dbReference type="Gene3D" id="2.40.170.20">
    <property type="entry name" value="TonB-dependent receptor, beta-barrel domain"/>
    <property type="match status" value="1"/>
</dbReference>
<evidence type="ECO:0000256" key="4">
    <source>
        <dbReference type="ARBA" id="ARBA00022452"/>
    </source>
</evidence>
<gene>
    <name evidence="15" type="ORF">SAMN05421863_100868</name>
</gene>
<evidence type="ECO:0000256" key="2">
    <source>
        <dbReference type="ARBA" id="ARBA00009810"/>
    </source>
</evidence>
<dbReference type="InterPro" id="IPR000531">
    <property type="entry name" value="Beta-barrel_TonB"/>
</dbReference>
<dbReference type="Proteomes" id="UP000183287">
    <property type="component" value="Unassembled WGS sequence"/>
</dbReference>
<evidence type="ECO:0000313" key="15">
    <source>
        <dbReference type="EMBL" id="SFL97966.1"/>
    </source>
</evidence>
<evidence type="ECO:0000259" key="14">
    <source>
        <dbReference type="Pfam" id="PF07715"/>
    </source>
</evidence>
<protein>
    <submittedName>
        <fullName evidence="15">TonB-dependent receptor</fullName>
    </submittedName>
</protein>
<feature type="domain" description="TonB-dependent receptor-like beta-barrel" evidence="13">
    <location>
        <begin position="645"/>
        <end position="1061"/>
    </location>
</feature>